<dbReference type="AlphaFoldDB" id="A0A133UZ55"/>
<sequence length="71" mass="8533">MVRYPDDTLFKMEVPDMDRNGYSARFCYSLSRGWLFYEEDGWKETVPSDVRRLFTEALKTKEARERGEENI</sequence>
<organism evidence="1 2">
    <name type="scientific">candidate division MSBL1 archaeon SCGC-AAA259O05</name>
    <dbReference type="NCBI Taxonomy" id="1698271"/>
    <lineage>
        <taxon>Archaea</taxon>
        <taxon>Methanobacteriati</taxon>
        <taxon>Methanobacteriota</taxon>
        <taxon>candidate division MSBL1</taxon>
    </lineage>
</organism>
<evidence type="ECO:0000313" key="1">
    <source>
        <dbReference type="EMBL" id="KXA99461.1"/>
    </source>
</evidence>
<protein>
    <submittedName>
        <fullName evidence="1">Uncharacterized protein</fullName>
    </submittedName>
</protein>
<name>A0A133UZ55_9EURY</name>
<accession>A0A133UZ55</accession>
<keyword evidence="2" id="KW-1185">Reference proteome</keyword>
<gene>
    <name evidence="1" type="ORF">AKJ41_05400</name>
</gene>
<reference evidence="1 2" key="1">
    <citation type="journal article" date="2016" name="Sci. Rep.">
        <title>Metabolic traits of an uncultured archaeal lineage -MSBL1- from brine pools of the Red Sea.</title>
        <authorList>
            <person name="Mwirichia R."/>
            <person name="Alam I."/>
            <person name="Rashid M."/>
            <person name="Vinu M."/>
            <person name="Ba-Alawi W."/>
            <person name="Anthony Kamau A."/>
            <person name="Kamanda Ngugi D."/>
            <person name="Goker M."/>
            <person name="Klenk H.P."/>
            <person name="Bajic V."/>
            <person name="Stingl U."/>
        </authorList>
    </citation>
    <scope>NUCLEOTIDE SEQUENCE [LARGE SCALE GENOMIC DNA]</scope>
    <source>
        <strain evidence="1">SCGC-AAA259O05</strain>
    </source>
</reference>
<proteinExistence type="predicted"/>
<dbReference type="EMBL" id="LHXV01000087">
    <property type="protein sequence ID" value="KXA99461.1"/>
    <property type="molecule type" value="Genomic_DNA"/>
</dbReference>
<dbReference type="Proteomes" id="UP000070344">
    <property type="component" value="Unassembled WGS sequence"/>
</dbReference>
<evidence type="ECO:0000313" key="2">
    <source>
        <dbReference type="Proteomes" id="UP000070344"/>
    </source>
</evidence>
<comment type="caution">
    <text evidence="1">The sequence shown here is derived from an EMBL/GenBank/DDBJ whole genome shotgun (WGS) entry which is preliminary data.</text>
</comment>